<dbReference type="InterPro" id="IPR043128">
    <property type="entry name" value="Rev_trsase/Diguanyl_cyclase"/>
</dbReference>
<reference evidence="2" key="1">
    <citation type="submission" date="2022-11" db="UniProtKB">
        <authorList>
            <consortium name="WormBaseParasite"/>
        </authorList>
    </citation>
    <scope>IDENTIFICATION</scope>
</reference>
<sequence length="142" mass="16270">MLTDTAIPVSQPVRQVPITRRAAVEKEVKQMVTDVIWEQCLVWQTFAGWEGCSSYLDDILVFHSTAMQHDEQLRALLQRLSDKDFRLNMAKTSDIEHQHQAQPKEPPWDPKCADPAVDHPGPQFPWIHQLPPQIFATSCQPC</sequence>
<proteinExistence type="predicted"/>
<dbReference type="AlphaFoldDB" id="A0A915IX20"/>
<name>A0A915IX20_ROMCU</name>
<dbReference type="Gene3D" id="3.30.70.270">
    <property type="match status" value="1"/>
</dbReference>
<organism evidence="1 2">
    <name type="scientific">Romanomermis culicivorax</name>
    <name type="common">Nematode worm</name>
    <dbReference type="NCBI Taxonomy" id="13658"/>
    <lineage>
        <taxon>Eukaryota</taxon>
        <taxon>Metazoa</taxon>
        <taxon>Ecdysozoa</taxon>
        <taxon>Nematoda</taxon>
        <taxon>Enoplea</taxon>
        <taxon>Dorylaimia</taxon>
        <taxon>Mermithida</taxon>
        <taxon>Mermithoidea</taxon>
        <taxon>Mermithidae</taxon>
        <taxon>Romanomermis</taxon>
    </lineage>
</organism>
<keyword evidence="1" id="KW-1185">Reference proteome</keyword>
<evidence type="ECO:0000313" key="2">
    <source>
        <dbReference type="WBParaSite" id="nRc.2.0.1.t18745-RA"/>
    </source>
</evidence>
<protein>
    <submittedName>
        <fullName evidence="2">Reverse transcriptase domain-containing protein</fullName>
    </submittedName>
</protein>
<accession>A0A915IX20</accession>
<dbReference type="Proteomes" id="UP000887565">
    <property type="component" value="Unplaced"/>
</dbReference>
<evidence type="ECO:0000313" key="1">
    <source>
        <dbReference type="Proteomes" id="UP000887565"/>
    </source>
</evidence>
<dbReference type="InterPro" id="IPR043502">
    <property type="entry name" value="DNA/RNA_pol_sf"/>
</dbReference>
<dbReference type="WBParaSite" id="nRc.2.0.1.t18745-RA">
    <property type="protein sequence ID" value="nRc.2.0.1.t18745-RA"/>
    <property type="gene ID" value="nRc.2.0.1.g18745"/>
</dbReference>
<dbReference type="SUPFAM" id="SSF56672">
    <property type="entry name" value="DNA/RNA polymerases"/>
    <property type="match status" value="1"/>
</dbReference>